<dbReference type="PROSITE" id="PS50850">
    <property type="entry name" value="MFS"/>
    <property type="match status" value="1"/>
</dbReference>
<reference evidence="8 9" key="1">
    <citation type="journal article" date="2020" name="Microbiol. Resour. Announc.">
        <title>Draft Genome Sequence of a Cladosporium Species Isolated from the Mesophotic Ascidian Didemnum maculosum.</title>
        <authorList>
            <person name="Gioti A."/>
            <person name="Siaperas R."/>
            <person name="Nikolaivits E."/>
            <person name="Le Goff G."/>
            <person name="Ouazzani J."/>
            <person name="Kotoulas G."/>
            <person name="Topakas E."/>
        </authorList>
    </citation>
    <scope>NUCLEOTIDE SEQUENCE [LARGE SCALE GENOMIC DNA]</scope>
    <source>
        <strain evidence="8 9">TM138-S3</strain>
    </source>
</reference>
<name>A0AB34KH05_9PEZI</name>
<proteinExistence type="predicted"/>
<feature type="transmembrane region" description="Helical" evidence="6">
    <location>
        <begin position="223"/>
        <end position="245"/>
    </location>
</feature>
<feature type="transmembrane region" description="Helical" evidence="6">
    <location>
        <begin position="59"/>
        <end position="76"/>
    </location>
</feature>
<evidence type="ECO:0000256" key="5">
    <source>
        <dbReference type="ARBA" id="ARBA00023136"/>
    </source>
</evidence>
<protein>
    <recommendedName>
        <fullName evidence="7">Major facilitator superfamily (MFS) profile domain-containing protein</fullName>
    </recommendedName>
</protein>
<dbReference type="FunFam" id="1.20.1250.20:FF:000013">
    <property type="entry name" value="MFS general substrate transporter"/>
    <property type="match status" value="1"/>
</dbReference>
<evidence type="ECO:0000256" key="3">
    <source>
        <dbReference type="ARBA" id="ARBA00022692"/>
    </source>
</evidence>
<comment type="subcellular location">
    <subcellularLocation>
        <location evidence="1">Membrane</location>
        <topology evidence="1">Multi-pass membrane protein</topology>
    </subcellularLocation>
</comment>
<dbReference type="AlphaFoldDB" id="A0AB34KH05"/>
<evidence type="ECO:0000256" key="1">
    <source>
        <dbReference type="ARBA" id="ARBA00004141"/>
    </source>
</evidence>
<keyword evidence="5 6" id="KW-0472">Membrane</keyword>
<dbReference type="InterPro" id="IPR036259">
    <property type="entry name" value="MFS_trans_sf"/>
</dbReference>
<feature type="transmembrane region" description="Helical" evidence="6">
    <location>
        <begin position="191"/>
        <end position="211"/>
    </location>
</feature>
<dbReference type="GO" id="GO:0022857">
    <property type="term" value="F:transmembrane transporter activity"/>
    <property type="evidence" value="ECO:0007669"/>
    <property type="project" value="InterPro"/>
</dbReference>
<feature type="transmembrane region" description="Helical" evidence="6">
    <location>
        <begin position="449"/>
        <end position="470"/>
    </location>
</feature>
<dbReference type="GeneID" id="96010163"/>
<evidence type="ECO:0000313" key="9">
    <source>
        <dbReference type="Proteomes" id="UP000803884"/>
    </source>
</evidence>
<keyword evidence="3 6" id="KW-0812">Transmembrane</keyword>
<dbReference type="Proteomes" id="UP000803884">
    <property type="component" value="Unassembled WGS sequence"/>
</dbReference>
<dbReference type="FunFam" id="1.20.1250.20:FF:000034">
    <property type="entry name" value="MFS general substrate transporter"/>
    <property type="match status" value="1"/>
</dbReference>
<feature type="transmembrane region" description="Helical" evidence="6">
    <location>
        <begin position="131"/>
        <end position="153"/>
    </location>
</feature>
<dbReference type="InterPro" id="IPR011701">
    <property type="entry name" value="MFS"/>
</dbReference>
<evidence type="ECO:0000256" key="4">
    <source>
        <dbReference type="ARBA" id="ARBA00022989"/>
    </source>
</evidence>
<dbReference type="Gene3D" id="1.20.1250.20">
    <property type="entry name" value="MFS general substrate transporter like domains"/>
    <property type="match status" value="2"/>
</dbReference>
<keyword evidence="2" id="KW-0813">Transport</keyword>
<dbReference type="GO" id="GO:0016020">
    <property type="term" value="C:membrane"/>
    <property type="evidence" value="ECO:0007669"/>
    <property type="project" value="UniProtKB-SubCell"/>
</dbReference>
<dbReference type="PANTHER" id="PTHR43791:SF91">
    <property type="entry name" value="MAJOR FACILITATOR SUPERFAMILY (MFS) PROFILE DOMAIN-CONTAINING PROTEIN-RELATED"/>
    <property type="match status" value="1"/>
</dbReference>
<dbReference type="Pfam" id="PF07690">
    <property type="entry name" value="MFS_1"/>
    <property type="match status" value="1"/>
</dbReference>
<dbReference type="PANTHER" id="PTHR43791">
    <property type="entry name" value="PERMEASE-RELATED"/>
    <property type="match status" value="1"/>
</dbReference>
<feature type="transmembrane region" description="Helical" evidence="6">
    <location>
        <begin position="292"/>
        <end position="311"/>
    </location>
</feature>
<evidence type="ECO:0000313" key="8">
    <source>
        <dbReference type="EMBL" id="KAL1582528.1"/>
    </source>
</evidence>
<gene>
    <name evidence="8" type="ORF">WHR41_08721</name>
</gene>
<dbReference type="SUPFAM" id="SSF103473">
    <property type="entry name" value="MFS general substrate transporter"/>
    <property type="match status" value="1"/>
</dbReference>
<feature type="transmembrane region" description="Helical" evidence="6">
    <location>
        <begin position="382"/>
        <end position="405"/>
    </location>
</feature>
<feature type="transmembrane region" description="Helical" evidence="6">
    <location>
        <begin position="159"/>
        <end position="179"/>
    </location>
</feature>
<keyword evidence="4 6" id="KW-1133">Transmembrane helix</keyword>
<dbReference type="InterPro" id="IPR020846">
    <property type="entry name" value="MFS_dom"/>
</dbReference>
<comment type="caution">
    <text evidence="8">The sequence shown here is derived from an EMBL/GenBank/DDBJ whole genome shotgun (WGS) entry which is preliminary data.</text>
</comment>
<sequence length="508" mass="56074">MAPYIMAGVRRVSKALRACFNMADAAPKSEMREVKTVELSGDGLPTIDKKKERLLVRKLDRYIVPMMMLLYLFSFLDRVNIGNARLYGIEEDLGLTGNQFQVAVSVLFVTYVLSEVPSNIILKHYVSPSRWIAFITVSWGLIATLTGLCQNYASLLVCRLLLGLVEAGLFPGCAIYLTLFYTKRELALRIGYLFVASALAGAFGGLLAYGIGHMDGLAGLSGWRWIMIIEGIPTVILGVICWFFLADDPDTAYYLSAEEKDMVIARRARQTGVSETFEWKDVKKAVTDWKAYMFYAGLFCVDTMLYGYSTFLPTIIRGIRPDASSALVQVLTIPCYALGAITYMAAARYSDWRQSRGPVAVLFGLISVVGYAMLVSDSGPGVHYGGCFLVAMGLYVVVGIPIAWLPTNSPRYGKRTTATALQLAAGNCAGIMAPFLYTTGEAPRYVRGHAVTMSMVAMGCLLYSSMYFYYARENRKRASGERDDLMEGKSEEEVLALGDESPRFVFAK</sequence>
<accession>A0AB34KH05</accession>
<feature type="transmembrane region" description="Helical" evidence="6">
    <location>
        <begin position="417"/>
        <end position="437"/>
    </location>
</feature>
<organism evidence="8 9">
    <name type="scientific">Cladosporium halotolerans</name>
    <dbReference type="NCBI Taxonomy" id="1052096"/>
    <lineage>
        <taxon>Eukaryota</taxon>
        <taxon>Fungi</taxon>
        <taxon>Dikarya</taxon>
        <taxon>Ascomycota</taxon>
        <taxon>Pezizomycotina</taxon>
        <taxon>Dothideomycetes</taxon>
        <taxon>Dothideomycetidae</taxon>
        <taxon>Cladosporiales</taxon>
        <taxon>Cladosporiaceae</taxon>
        <taxon>Cladosporium</taxon>
    </lineage>
</organism>
<dbReference type="RefSeq" id="XP_069225635.1">
    <property type="nucleotide sequence ID" value="XM_069377325.1"/>
</dbReference>
<evidence type="ECO:0000256" key="2">
    <source>
        <dbReference type="ARBA" id="ARBA00022448"/>
    </source>
</evidence>
<feature type="domain" description="Major facilitator superfamily (MFS) profile" evidence="7">
    <location>
        <begin position="63"/>
        <end position="475"/>
    </location>
</feature>
<feature type="transmembrane region" description="Helical" evidence="6">
    <location>
        <begin position="323"/>
        <end position="346"/>
    </location>
</feature>
<evidence type="ECO:0000259" key="7">
    <source>
        <dbReference type="PROSITE" id="PS50850"/>
    </source>
</evidence>
<keyword evidence="9" id="KW-1185">Reference proteome</keyword>
<evidence type="ECO:0000256" key="6">
    <source>
        <dbReference type="SAM" id="Phobius"/>
    </source>
</evidence>
<feature type="transmembrane region" description="Helical" evidence="6">
    <location>
        <begin position="358"/>
        <end position="376"/>
    </location>
</feature>
<dbReference type="EMBL" id="JAAQHG020000048">
    <property type="protein sequence ID" value="KAL1582528.1"/>
    <property type="molecule type" value="Genomic_DNA"/>
</dbReference>
<feature type="transmembrane region" description="Helical" evidence="6">
    <location>
        <begin position="100"/>
        <end position="122"/>
    </location>
</feature>